<dbReference type="EMBL" id="ARYJ01000008">
    <property type="protein sequence ID" value="KCZ87371.1"/>
    <property type="molecule type" value="Genomic_DNA"/>
</dbReference>
<dbReference type="STRING" id="1280952.HJA_12565"/>
<sequence>MKSTSDTRFLIRRRSVLAGLAAGASLAACGPQVDDAGTPRRIAREVDQTLQSIAMTELAADPELATRLGLSEEAVGYPFNRYLTDRSQAAYERRRVSRLEILEVLAATPRPAEGSPQARHLDTVTAAYETAETLFVSGHGQTGLGVSYPYVMDHMRGAYIDVPDLLSRAHPVRSAAEARAYVDRLAQFADAMEDERRRLEADARSGILPPDFILARMRDVALKFAEGPADTHVLITTLESQLSGPEDISLEEAEDILIRAKRLVGQEIQPAYLHLADAFTALQADAPSQPGVWQQADGDAYYTSALQAYTDQGISAEDLHVLGLSEVDRLTAELELALFEAGLTEGSAAERLTLLSAEPDQIFDATPEGRAALLALMQTYLDRAEAALPGIVSTVPRTKVALRAVPEFLEASAPAAFYSAAPANGTAPGLFEINLADMTDWPAFTLATLVFHETVPGHHLESALTAEQARLPLIRQMIWNVAYGEGWGVYAETLADDVGLYHDDPLARVGYLQSMLFRAARLVADTGIHRMQWTRQDAIDYLVTVTGQPEGPMAQEVDRYTVWPGQAAAYWIGRKRMLDLRERAERVLGPDFDFVEFHDTILTGGPRPLSILEEDIARWYTAKIRK</sequence>
<dbReference type="Pfam" id="PF05960">
    <property type="entry name" value="DUF885"/>
    <property type="match status" value="1"/>
</dbReference>
<dbReference type="PANTHER" id="PTHR33361:SF2">
    <property type="entry name" value="DUF885 DOMAIN-CONTAINING PROTEIN"/>
    <property type="match status" value="1"/>
</dbReference>
<feature type="chain" id="PRO_5001572691" description="Lipoprotein" evidence="1">
    <location>
        <begin position="28"/>
        <end position="626"/>
    </location>
</feature>
<dbReference type="AlphaFoldDB" id="A0A059F9Y1"/>
<gene>
    <name evidence="2" type="ORF">HJA_12565</name>
</gene>
<keyword evidence="1" id="KW-0732">Signal</keyword>
<protein>
    <recommendedName>
        <fullName evidence="4">Lipoprotein</fullName>
    </recommendedName>
</protein>
<comment type="caution">
    <text evidence="2">The sequence shown here is derived from an EMBL/GenBank/DDBJ whole genome shotgun (WGS) entry which is preliminary data.</text>
</comment>
<evidence type="ECO:0000256" key="1">
    <source>
        <dbReference type="SAM" id="SignalP"/>
    </source>
</evidence>
<dbReference type="RefSeq" id="WP_035582853.1">
    <property type="nucleotide sequence ID" value="NZ_ARYJ01000008.1"/>
</dbReference>
<dbReference type="PROSITE" id="PS51257">
    <property type="entry name" value="PROKAR_LIPOPROTEIN"/>
    <property type="match status" value="1"/>
</dbReference>
<dbReference type="OrthoDB" id="7937304at2"/>
<accession>A0A059F9Y1</accession>
<evidence type="ECO:0008006" key="4">
    <source>
        <dbReference type="Google" id="ProtNLM"/>
    </source>
</evidence>
<dbReference type="PATRIC" id="fig|1280952.3.peg.2513"/>
<dbReference type="PROSITE" id="PS51318">
    <property type="entry name" value="TAT"/>
    <property type="match status" value="1"/>
</dbReference>
<feature type="signal peptide" evidence="1">
    <location>
        <begin position="1"/>
        <end position="27"/>
    </location>
</feature>
<reference evidence="2 3" key="1">
    <citation type="journal article" date="2014" name="Antonie Van Leeuwenhoek">
        <title>Hyphomonas beringensis sp. nov. and Hyphomonas chukchiensis sp. nov., isolated from surface seawater of the Bering Sea and Chukchi Sea.</title>
        <authorList>
            <person name="Li C."/>
            <person name="Lai Q."/>
            <person name="Li G."/>
            <person name="Dong C."/>
            <person name="Wang J."/>
            <person name="Liao Y."/>
            <person name="Shao Z."/>
        </authorList>
    </citation>
    <scope>NUCLEOTIDE SEQUENCE [LARGE SCALE GENOMIC DNA]</scope>
    <source>
        <strain evidence="2 3">VP2</strain>
    </source>
</reference>
<name>A0A059F9Y1_9PROT</name>
<dbReference type="PANTHER" id="PTHR33361">
    <property type="entry name" value="GLR0591 PROTEIN"/>
    <property type="match status" value="1"/>
</dbReference>
<dbReference type="InterPro" id="IPR006311">
    <property type="entry name" value="TAT_signal"/>
</dbReference>
<organism evidence="2 3">
    <name type="scientific">Hyphomonas jannaschiana VP2</name>
    <dbReference type="NCBI Taxonomy" id="1280952"/>
    <lineage>
        <taxon>Bacteria</taxon>
        <taxon>Pseudomonadati</taxon>
        <taxon>Pseudomonadota</taxon>
        <taxon>Alphaproteobacteria</taxon>
        <taxon>Hyphomonadales</taxon>
        <taxon>Hyphomonadaceae</taxon>
        <taxon>Hyphomonas</taxon>
    </lineage>
</organism>
<dbReference type="eggNOG" id="COG4805">
    <property type="taxonomic scope" value="Bacteria"/>
</dbReference>
<evidence type="ECO:0000313" key="2">
    <source>
        <dbReference type="EMBL" id="KCZ87371.1"/>
    </source>
</evidence>
<evidence type="ECO:0000313" key="3">
    <source>
        <dbReference type="Proteomes" id="UP000024816"/>
    </source>
</evidence>
<keyword evidence="3" id="KW-1185">Reference proteome</keyword>
<proteinExistence type="predicted"/>
<dbReference type="Proteomes" id="UP000024816">
    <property type="component" value="Unassembled WGS sequence"/>
</dbReference>
<dbReference type="InterPro" id="IPR010281">
    <property type="entry name" value="DUF885"/>
</dbReference>